<evidence type="ECO:0000256" key="2">
    <source>
        <dbReference type="PIRNR" id="PIRNR009303"/>
    </source>
</evidence>
<dbReference type="InterPro" id="IPR007268">
    <property type="entry name" value="Rad9/Ddc1"/>
</dbReference>
<dbReference type="SUPFAM" id="SSF55979">
    <property type="entry name" value="DNA clamp"/>
    <property type="match status" value="1"/>
</dbReference>
<dbReference type="GeneID" id="107073235"/>
<dbReference type="PANTHER" id="PTHR15237:SF0">
    <property type="entry name" value="CELL CYCLE CHECKPOINT CONTROL PROTEIN"/>
    <property type="match status" value="1"/>
</dbReference>
<dbReference type="Pfam" id="PF04139">
    <property type="entry name" value="Rad9"/>
    <property type="match status" value="1"/>
</dbReference>
<feature type="region of interest" description="Disordered" evidence="3">
    <location>
        <begin position="279"/>
        <end position="318"/>
    </location>
</feature>
<feature type="compositionally biased region" description="Basic residues" evidence="3">
    <location>
        <begin position="284"/>
        <end position="302"/>
    </location>
</feature>
<dbReference type="InterPro" id="IPR046938">
    <property type="entry name" value="DNA_clamp_sf"/>
</dbReference>
<dbReference type="Gene3D" id="3.70.10.10">
    <property type="match status" value="1"/>
</dbReference>
<dbReference type="InterPro" id="IPR026584">
    <property type="entry name" value="Rad9"/>
</dbReference>
<dbReference type="Proteomes" id="UP000694924">
    <property type="component" value="Unplaced"/>
</dbReference>
<comment type="similarity">
    <text evidence="1 2">Belongs to the rad9 family.</text>
</comment>
<evidence type="ECO:0000313" key="4">
    <source>
        <dbReference type="Proteomes" id="UP000694924"/>
    </source>
</evidence>
<dbReference type="PANTHER" id="PTHR15237">
    <property type="entry name" value="DNA REPAIR PROTEIN RAD9"/>
    <property type="match status" value="1"/>
</dbReference>
<sequence>MKCVIPGGNVKILAKAIHALAKIGDEMYLQSQSNNLSFRAVNMASSAYAHFTFYENYFSYYDIDDLEEDEALKCKISMRSAMTVFKTPNVIDKQVETCHIELKPNADFLFITLNYKNSIIKRHILPIIDGETMQAKYVIDGAANQLSAQSTVFVDAIQNFQQNLIEITLEILQQKVLLRNYAEDTSSITNITRTQLVLFRGEFDKYSVNTETVITFCMKELKAILNFAELVKLPINIYLETAGRPVVFVIKNSTFEANLVLSTLNPDVNSQSETIVTSKSVKSVQKKSTVKRSKKRSNKSSSRKNNASISPEKETSCIEIGREAKDNDIHALPKEYNQNDIPANVSVSTTGNMFANPSASSSDDKKSVCSVFSNVLKRKSSESDTIEVFKNENVIKKDDDNDITNIFPRSPSPPSKKARFIFKRCFQTTFDLSMLPGHDVILVEDSDENSE</sequence>
<evidence type="ECO:0000256" key="3">
    <source>
        <dbReference type="SAM" id="MobiDB-lite"/>
    </source>
</evidence>
<reference evidence="5" key="1">
    <citation type="submission" date="2025-08" db="UniProtKB">
        <authorList>
            <consortium name="RefSeq"/>
        </authorList>
    </citation>
    <scope>IDENTIFICATION</scope>
    <source>
        <tissue evidence="5">Whole body</tissue>
    </source>
</reference>
<accession>A0ABM1J9Y8</accession>
<dbReference type="RefSeq" id="XP_015189276.1">
    <property type="nucleotide sequence ID" value="XM_015333790.1"/>
</dbReference>
<name>A0ABM1J9Y8_POLDO</name>
<dbReference type="PIRSF" id="PIRSF009303">
    <property type="entry name" value="Cell_cycle_RAD9"/>
    <property type="match status" value="1"/>
</dbReference>
<proteinExistence type="inferred from homology"/>
<organism evidence="4 5">
    <name type="scientific">Polistes dominula</name>
    <name type="common">European paper wasp</name>
    <name type="synonym">Vespa dominula</name>
    <dbReference type="NCBI Taxonomy" id="743375"/>
    <lineage>
        <taxon>Eukaryota</taxon>
        <taxon>Metazoa</taxon>
        <taxon>Ecdysozoa</taxon>
        <taxon>Arthropoda</taxon>
        <taxon>Hexapoda</taxon>
        <taxon>Insecta</taxon>
        <taxon>Pterygota</taxon>
        <taxon>Neoptera</taxon>
        <taxon>Endopterygota</taxon>
        <taxon>Hymenoptera</taxon>
        <taxon>Apocrita</taxon>
        <taxon>Aculeata</taxon>
        <taxon>Vespoidea</taxon>
        <taxon>Vespidae</taxon>
        <taxon>Polistinae</taxon>
        <taxon>Polistini</taxon>
        <taxon>Polistes</taxon>
    </lineage>
</organism>
<evidence type="ECO:0000256" key="1">
    <source>
        <dbReference type="ARBA" id="ARBA00008494"/>
    </source>
</evidence>
<gene>
    <name evidence="5" type="primary">LOC107073235</name>
</gene>
<protein>
    <recommendedName>
        <fullName evidence="2">Cell cycle checkpoint control protein</fullName>
    </recommendedName>
</protein>
<keyword evidence="4" id="KW-1185">Reference proteome</keyword>
<evidence type="ECO:0000313" key="5">
    <source>
        <dbReference type="RefSeq" id="XP_015189276.1"/>
    </source>
</evidence>